<feature type="coiled-coil region" evidence="1">
    <location>
        <begin position="106"/>
        <end position="133"/>
    </location>
</feature>
<name>A0A6P0UW33_9FLAO</name>
<dbReference type="EMBL" id="JAABOO010000004">
    <property type="protein sequence ID" value="NER14993.1"/>
    <property type="molecule type" value="Genomic_DNA"/>
</dbReference>
<feature type="domain" description="Tail specific protease" evidence="3">
    <location>
        <begin position="123"/>
        <end position="316"/>
    </location>
</feature>
<dbReference type="PANTHER" id="PTHR11261">
    <property type="entry name" value="INTERPHOTORECEPTOR RETINOID-BINDING PROTEIN"/>
    <property type="match status" value="1"/>
</dbReference>
<keyword evidence="2" id="KW-0732">Signal</keyword>
<dbReference type="InterPro" id="IPR005151">
    <property type="entry name" value="Tail-specific_protease"/>
</dbReference>
<keyword evidence="1" id="KW-0175">Coiled coil</keyword>
<dbReference type="Pfam" id="PF03572">
    <property type="entry name" value="Peptidase_S41"/>
    <property type="match status" value="1"/>
</dbReference>
<evidence type="ECO:0000313" key="4">
    <source>
        <dbReference type="EMBL" id="NER14993.1"/>
    </source>
</evidence>
<evidence type="ECO:0000256" key="2">
    <source>
        <dbReference type="SAM" id="SignalP"/>
    </source>
</evidence>
<dbReference type="InterPro" id="IPR029045">
    <property type="entry name" value="ClpP/crotonase-like_dom_sf"/>
</dbReference>
<keyword evidence="5" id="KW-1185">Reference proteome</keyword>
<dbReference type="Pfam" id="PF11918">
    <property type="entry name" value="Peptidase_S41_N"/>
    <property type="match status" value="1"/>
</dbReference>
<comment type="caution">
    <text evidence="4">The sequence shown here is derived from an EMBL/GenBank/DDBJ whole genome shotgun (WGS) entry which is preliminary data.</text>
</comment>
<protein>
    <submittedName>
        <fullName evidence="4">Peptidase</fullName>
    </submittedName>
</protein>
<dbReference type="Proteomes" id="UP000468581">
    <property type="component" value="Unassembled WGS sequence"/>
</dbReference>
<dbReference type="GO" id="GO:0008236">
    <property type="term" value="F:serine-type peptidase activity"/>
    <property type="evidence" value="ECO:0007669"/>
    <property type="project" value="InterPro"/>
</dbReference>
<proteinExistence type="predicted"/>
<evidence type="ECO:0000259" key="3">
    <source>
        <dbReference type="SMART" id="SM00245"/>
    </source>
</evidence>
<sequence>MKKINSSIIILFSLLLWSSGNLSAQENNTGLSLKQAIVIDSIGSILQSNYVFPDVADKMVSKMKNSLKNGLYKSIKDPRKLADKLTEDLRSISHDKHLRVIYDPARVEARKAVRTAQDSIEFMERRVNRMKRENFGFKEAKILDGNIGYLNLKAFMDPQYAGETAVATMNFLSNTDALIIDLRQNGGGSPKMIQLITSYLYGPDPVHLNNFYWRPTDTHTQTWTLPHVSGKRNPDVPVYVLTSDYTFSAAEEFSYNLKNLKRATLIGETTGGGAHPGGVVNALEGFMVWVPSGRAINPVTNSNWEGTGVTPHIKVSSDQALQLAQIKALEHLSEKAKDPEAKFAYDWSLKAQKAMMEPVNVEQSILRSYTGKYGERQLSFENGKLYYKRGSGKKHKLTPLSQNEFMVEGIPYFRLRFLSEDKQVVAVEGLYDNGRKDKDQKIK</sequence>
<dbReference type="PANTHER" id="PTHR11261:SF3">
    <property type="entry name" value="RETINOL-BINDING PROTEIN 3"/>
    <property type="match status" value="1"/>
</dbReference>
<dbReference type="AlphaFoldDB" id="A0A6P0UW33"/>
<gene>
    <name evidence="4" type="ORF">GWK08_16175</name>
</gene>
<feature type="chain" id="PRO_5026745973" evidence="2">
    <location>
        <begin position="25"/>
        <end position="443"/>
    </location>
</feature>
<reference evidence="4 5" key="1">
    <citation type="submission" date="2020-01" db="EMBL/GenBank/DDBJ databases">
        <title>Leptobacterium flavescens.</title>
        <authorList>
            <person name="Wang G."/>
        </authorList>
    </citation>
    <scope>NUCLEOTIDE SEQUENCE [LARGE SCALE GENOMIC DNA]</scope>
    <source>
        <strain evidence="4 5">KCTC 22160</strain>
    </source>
</reference>
<dbReference type="RefSeq" id="WP_163608296.1">
    <property type="nucleotide sequence ID" value="NZ_JAABOO010000004.1"/>
</dbReference>
<dbReference type="SMART" id="SM00245">
    <property type="entry name" value="TSPc"/>
    <property type="match status" value="1"/>
</dbReference>
<accession>A0A6P0UW33</accession>
<dbReference type="GO" id="GO:0006508">
    <property type="term" value="P:proteolysis"/>
    <property type="evidence" value="ECO:0007669"/>
    <property type="project" value="InterPro"/>
</dbReference>
<evidence type="ECO:0000313" key="5">
    <source>
        <dbReference type="Proteomes" id="UP000468581"/>
    </source>
</evidence>
<dbReference type="Gene3D" id="3.90.226.10">
    <property type="entry name" value="2-enoyl-CoA Hydratase, Chain A, domain 1"/>
    <property type="match status" value="1"/>
</dbReference>
<dbReference type="Gene3D" id="3.30.750.44">
    <property type="match status" value="1"/>
</dbReference>
<organism evidence="4 5">
    <name type="scientific">Leptobacterium flavescens</name>
    <dbReference type="NCBI Taxonomy" id="472055"/>
    <lineage>
        <taxon>Bacteria</taxon>
        <taxon>Pseudomonadati</taxon>
        <taxon>Bacteroidota</taxon>
        <taxon>Flavobacteriia</taxon>
        <taxon>Flavobacteriales</taxon>
        <taxon>Flavobacteriaceae</taxon>
        <taxon>Leptobacterium</taxon>
    </lineage>
</organism>
<dbReference type="SUPFAM" id="SSF52096">
    <property type="entry name" value="ClpP/crotonase"/>
    <property type="match status" value="1"/>
</dbReference>
<dbReference type="CDD" id="cd07563">
    <property type="entry name" value="Peptidase_S41_IRBP"/>
    <property type="match status" value="1"/>
</dbReference>
<evidence type="ECO:0000256" key="1">
    <source>
        <dbReference type="SAM" id="Coils"/>
    </source>
</evidence>
<feature type="signal peptide" evidence="2">
    <location>
        <begin position="1"/>
        <end position="24"/>
    </location>
</feature>